<dbReference type="InterPro" id="IPR038408">
    <property type="entry name" value="GNK2_sf"/>
</dbReference>
<accession>A0AAW0LSE8</accession>
<dbReference type="PANTHER" id="PTHR32099">
    <property type="entry name" value="CYSTEINE-RICH REPEAT SECRETORY PROTEIN"/>
    <property type="match status" value="1"/>
</dbReference>
<evidence type="ECO:0000313" key="8">
    <source>
        <dbReference type="Proteomes" id="UP000237347"/>
    </source>
</evidence>
<dbReference type="CDD" id="cd23509">
    <property type="entry name" value="Gnk2-like"/>
    <property type="match status" value="1"/>
</dbReference>
<feature type="signal peptide" evidence="5">
    <location>
        <begin position="1"/>
        <end position="37"/>
    </location>
</feature>
<feature type="domain" description="Gnk2-homologous" evidence="6">
    <location>
        <begin position="40"/>
        <end position="145"/>
    </location>
</feature>
<dbReference type="AlphaFoldDB" id="A0AAW0LSE8"/>
<comment type="catalytic activity">
    <reaction evidence="4">
        <text>L-threonyl-[protein] + ATP = O-phospho-L-threonyl-[protein] + ADP + H(+)</text>
        <dbReference type="Rhea" id="RHEA:46608"/>
        <dbReference type="Rhea" id="RHEA-COMP:11060"/>
        <dbReference type="Rhea" id="RHEA-COMP:11605"/>
        <dbReference type="ChEBI" id="CHEBI:15378"/>
        <dbReference type="ChEBI" id="CHEBI:30013"/>
        <dbReference type="ChEBI" id="CHEBI:30616"/>
        <dbReference type="ChEBI" id="CHEBI:61977"/>
        <dbReference type="ChEBI" id="CHEBI:456216"/>
    </reaction>
</comment>
<dbReference type="Pfam" id="PF01657">
    <property type="entry name" value="Stress-antifung"/>
    <property type="match status" value="1"/>
</dbReference>
<dbReference type="PANTHER" id="PTHR32099:SF42">
    <property type="entry name" value="CYSTEINE-RICH RECEPTOR-LIKE PROTEIN KINASE 9-RELATED"/>
    <property type="match status" value="1"/>
</dbReference>
<dbReference type="FunFam" id="3.30.430.20:FF:000013">
    <property type="entry name" value="Cysteine-rich RLK (RECEPTOR-like protein kinase) 23"/>
    <property type="match status" value="1"/>
</dbReference>
<evidence type="ECO:0000313" key="7">
    <source>
        <dbReference type="EMBL" id="KAK7853326.1"/>
    </source>
</evidence>
<protein>
    <submittedName>
        <fullName evidence="7">Cysteine-rich receptor-like protein kinase 25</fullName>
    </submittedName>
</protein>
<dbReference type="Gene3D" id="3.30.430.20">
    <property type="entry name" value="Gnk2 domain, C-X8-C-X2-C motif"/>
    <property type="match status" value="1"/>
</dbReference>
<dbReference type="PROSITE" id="PS51473">
    <property type="entry name" value="GNK2"/>
    <property type="match status" value="1"/>
</dbReference>
<dbReference type="EMBL" id="PKMF04000066">
    <property type="protein sequence ID" value="KAK7853326.1"/>
    <property type="molecule type" value="Genomic_DNA"/>
</dbReference>
<feature type="chain" id="PRO_5043776997" evidence="5">
    <location>
        <begin position="38"/>
        <end position="173"/>
    </location>
</feature>
<keyword evidence="1 5" id="KW-0732">Signal</keyword>
<reference evidence="7 8" key="1">
    <citation type="journal article" date="2018" name="Sci. Data">
        <title>The draft genome sequence of cork oak.</title>
        <authorList>
            <person name="Ramos A.M."/>
            <person name="Usie A."/>
            <person name="Barbosa P."/>
            <person name="Barros P.M."/>
            <person name="Capote T."/>
            <person name="Chaves I."/>
            <person name="Simoes F."/>
            <person name="Abreu I."/>
            <person name="Carrasquinho I."/>
            <person name="Faro C."/>
            <person name="Guimaraes J.B."/>
            <person name="Mendonca D."/>
            <person name="Nobrega F."/>
            <person name="Rodrigues L."/>
            <person name="Saibo N.J.M."/>
            <person name="Varela M.C."/>
            <person name="Egas C."/>
            <person name="Matos J."/>
            <person name="Miguel C.M."/>
            <person name="Oliveira M.M."/>
            <person name="Ricardo C.P."/>
            <person name="Goncalves S."/>
        </authorList>
    </citation>
    <scope>NUCLEOTIDE SEQUENCE [LARGE SCALE GENOMIC DNA]</scope>
    <source>
        <strain evidence="8">cv. HL8</strain>
    </source>
</reference>
<keyword evidence="8" id="KW-1185">Reference proteome</keyword>
<proteinExistence type="predicted"/>
<evidence type="ECO:0000256" key="1">
    <source>
        <dbReference type="ARBA" id="ARBA00022729"/>
    </source>
</evidence>
<gene>
    <name evidence="7" type="primary">CRK25_38</name>
    <name evidence="7" type="ORF">CFP56_036151</name>
</gene>
<evidence type="ECO:0000256" key="4">
    <source>
        <dbReference type="ARBA" id="ARBA00047951"/>
    </source>
</evidence>
<organism evidence="7 8">
    <name type="scientific">Quercus suber</name>
    <name type="common">Cork oak</name>
    <dbReference type="NCBI Taxonomy" id="58331"/>
    <lineage>
        <taxon>Eukaryota</taxon>
        <taxon>Viridiplantae</taxon>
        <taxon>Streptophyta</taxon>
        <taxon>Embryophyta</taxon>
        <taxon>Tracheophyta</taxon>
        <taxon>Spermatophyta</taxon>
        <taxon>Magnoliopsida</taxon>
        <taxon>eudicotyledons</taxon>
        <taxon>Gunneridae</taxon>
        <taxon>Pentapetalae</taxon>
        <taxon>rosids</taxon>
        <taxon>fabids</taxon>
        <taxon>Fagales</taxon>
        <taxon>Fagaceae</taxon>
        <taxon>Quercus</taxon>
    </lineage>
</organism>
<evidence type="ECO:0000256" key="5">
    <source>
        <dbReference type="SAM" id="SignalP"/>
    </source>
</evidence>
<comment type="catalytic activity">
    <reaction evidence="3">
        <text>L-seryl-[protein] + ATP = O-phospho-L-seryl-[protein] + ADP + H(+)</text>
        <dbReference type="Rhea" id="RHEA:17989"/>
        <dbReference type="Rhea" id="RHEA-COMP:9863"/>
        <dbReference type="Rhea" id="RHEA-COMP:11604"/>
        <dbReference type="ChEBI" id="CHEBI:15378"/>
        <dbReference type="ChEBI" id="CHEBI:29999"/>
        <dbReference type="ChEBI" id="CHEBI:30616"/>
        <dbReference type="ChEBI" id="CHEBI:83421"/>
        <dbReference type="ChEBI" id="CHEBI:456216"/>
    </reaction>
</comment>
<dbReference type="Proteomes" id="UP000237347">
    <property type="component" value="Unassembled WGS sequence"/>
</dbReference>
<dbReference type="InterPro" id="IPR002902">
    <property type="entry name" value="GNK2"/>
</dbReference>
<dbReference type="GO" id="GO:0016301">
    <property type="term" value="F:kinase activity"/>
    <property type="evidence" value="ECO:0007669"/>
    <property type="project" value="UniProtKB-KW"/>
</dbReference>
<comment type="caution">
    <text evidence="7">The sequence shown here is derived from an EMBL/GenBank/DDBJ whole genome shotgun (WGS) entry which is preliminary data.</text>
</comment>
<evidence type="ECO:0000256" key="3">
    <source>
        <dbReference type="ARBA" id="ARBA00047558"/>
    </source>
</evidence>
<evidence type="ECO:0000256" key="2">
    <source>
        <dbReference type="ARBA" id="ARBA00022737"/>
    </source>
</evidence>
<evidence type="ECO:0000259" key="6">
    <source>
        <dbReference type="PROSITE" id="PS51473"/>
    </source>
</evidence>
<keyword evidence="2" id="KW-0677">Repeat</keyword>
<sequence length="173" mass="19266">MRFGLIIIMGVPSIKFCTTLLVLSLLISLLSQSRTEAVPTYSYHSCLNTPTFTVNTPYQSNLNQLLAYLSSNATRNIEFYNATASAMGSANTVYGLFICRGDISTDVCRDCVAGATKDIVIRCPVQKVAGVWYEECMVRYSYRYIFSSMATDPSGFLRSPLNMSEPDRFNQLV</sequence>
<name>A0AAW0LSE8_QUESU</name>